<dbReference type="EMBL" id="FOSZ01000001">
    <property type="protein sequence ID" value="SFK53492.1"/>
    <property type="molecule type" value="Genomic_DNA"/>
</dbReference>
<keyword evidence="2" id="KW-1185">Reference proteome</keyword>
<dbReference type="Proteomes" id="UP000198851">
    <property type="component" value="Unassembled WGS sequence"/>
</dbReference>
<dbReference type="RefSeq" id="WP_093319304.1">
    <property type="nucleotide sequence ID" value="NZ_FOSZ01000001.1"/>
</dbReference>
<sequence length="60" mass="7023">MMVKFNYPDGDWCYRAIHTVHAVFHKDGKLIARAERGDRNGYYEFEIESFELKGPGEILT</sequence>
<protein>
    <submittedName>
        <fullName evidence="1">Uncharacterized protein</fullName>
    </submittedName>
</protein>
<name>A0A1I4AAN7_9RHOB</name>
<accession>A0A1I4AAN7</accession>
<dbReference type="AlphaFoldDB" id="A0A1I4AAN7"/>
<evidence type="ECO:0000313" key="1">
    <source>
        <dbReference type="EMBL" id="SFK53492.1"/>
    </source>
</evidence>
<evidence type="ECO:0000313" key="2">
    <source>
        <dbReference type="Proteomes" id="UP000198851"/>
    </source>
</evidence>
<gene>
    <name evidence="1" type="ORF">SAMN04488036_101262</name>
</gene>
<organism evidence="1 2">
    <name type="scientific">Shimia haliotis</name>
    <dbReference type="NCBI Taxonomy" id="1280847"/>
    <lineage>
        <taxon>Bacteria</taxon>
        <taxon>Pseudomonadati</taxon>
        <taxon>Pseudomonadota</taxon>
        <taxon>Alphaproteobacteria</taxon>
        <taxon>Rhodobacterales</taxon>
        <taxon>Roseobacteraceae</taxon>
    </lineage>
</organism>
<reference evidence="2" key="1">
    <citation type="submission" date="2016-10" db="EMBL/GenBank/DDBJ databases">
        <authorList>
            <person name="Varghese N."/>
            <person name="Submissions S."/>
        </authorList>
    </citation>
    <scope>NUCLEOTIDE SEQUENCE [LARGE SCALE GENOMIC DNA]</scope>
    <source>
        <strain evidence="2">DSM 28453</strain>
    </source>
</reference>
<dbReference type="OrthoDB" id="7866651at2"/>
<proteinExistence type="predicted"/>